<name>A0A067CCY8_SAPPC</name>
<dbReference type="VEuPathDB" id="FungiDB:SPRG_09801"/>
<evidence type="ECO:0000259" key="3">
    <source>
        <dbReference type="PROSITE" id="PS51164"/>
    </source>
</evidence>
<feature type="signal peptide" evidence="2">
    <location>
        <begin position="1"/>
        <end position="19"/>
    </location>
</feature>
<dbReference type="STRING" id="695850.A0A067CCY8"/>
<accession>A0A067CCY8</accession>
<dbReference type="SMART" id="SM00236">
    <property type="entry name" value="fCBD"/>
    <property type="match status" value="2"/>
</dbReference>
<dbReference type="RefSeq" id="XP_012204841.1">
    <property type="nucleotide sequence ID" value="XM_012349451.1"/>
</dbReference>
<evidence type="ECO:0000313" key="5">
    <source>
        <dbReference type="Proteomes" id="UP000030745"/>
    </source>
</evidence>
<dbReference type="GO" id="GO:0005576">
    <property type="term" value="C:extracellular region"/>
    <property type="evidence" value="ECO:0007669"/>
    <property type="project" value="InterPro"/>
</dbReference>
<dbReference type="Proteomes" id="UP000030745">
    <property type="component" value="Unassembled WGS sequence"/>
</dbReference>
<sequence length="111" mass="11910">MQLLFLSTLLAALAMPTAALDAGEYNQCGGKSWTPANCTAGFGCAYATEYYSQCLPLPVETDKYVPRYSQCGGEGWTGLTTCTAGSYCQASDKHYSQCRPISEMPSRPIDG</sequence>
<dbReference type="PROSITE" id="PS51164">
    <property type="entry name" value="CBM1_2"/>
    <property type="match status" value="2"/>
</dbReference>
<dbReference type="OMA" id="CAERTEW"/>
<gene>
    <name evidence="4" type="ORF">SPRG_09801</name>
</gene>
<dbReference type="Pfam" id="PF00734">
    <property type="entry name" value="CBM_1"/>
    <property type="match status" value="1"/>
</dbReference>
<feature type="domain" description="CBM1" evidence="3">
    <location>
        <begin position="63"/>
        <end position="99"/>
    </location>
</feature>
<dbReference type="GO" id="GO:0030248">
    <property type="term" value="F:cellulose binding"/>
    <property type="evidence" value="ECO:0007669"/>
    <property type="project" value="InterPro"/>
</dbReference>
<protein>
    <recommendedName>
        <fullName evidence="3">CBM1 domain-containing protein</fullName>
    </recommendedName>
</protein>
<dbReference type="SUPFAM" id="SSF57180">
    <property type="entry name" value="Cellulose-binding domain"/>
    <property type="match status" value="2"/>
</dbReference>
<evidence type="ECO:0000313" key="4">
    <source>
        <dbReference type="EMBL" id="KDO24411.1"/>
    </source>
</evidence>
<proteinExistence type="predicted"/>
<dbReference type="GeneID" id="24131950"/>
<evidence type="ECO:0000256" key="2">
    <source>
        <dbReference type="SAM" id="SignalP"/>
    </source>
</evidence>
<reference evidence="4 5" key="1">
    <citation type="journal article" date="2013" name="PLoS Genet.">
        <title>Distinctive expansion of potential virulence genes in the genome of the oomycete fish pathogen Saprolegnia parasitica.</title>
        <authorList>
            <person name="Jiang R.H."/>
            <person name="de Bruijn I."/>
            <person name="Haas B.J."/>
            <person name="Belmonte R."/>
            <person name="Lobach L."/>
            <person name="Christie J."/>
            <person name="van den Ackerveken G."/>
            <person name="Bottin A."/>
            <person name="Bulone V."/>
            <person name="Diaz-Moreno S.M."/>
            <person name="Dumas B."/>
            <person name="Fan L."/>
            <person name="Gaulin E."/>
            <person name="Govers F."/>
            <person name="Grenville-Briggs L.J."/>
            <person name="Horner N.R."/>
            <person name="Levin J.Z."/>
            <person name="Mammella M."/>
            <person name="Meijer H.J."/>
            <person name="Morris P."/>
            <person name="Nusbaum C."/>
            <person name="Oome S."/>
            <person name="Phillips A.J."/>
            <person name="van Rooyen D."/>
            <person name="Rzeszutek E."/>
            <person name="Saraiva M."/>
            <person name="Secombes C.J."/>
            <person name="Seidl M.F."/>
            <person name="Snel B."/>
            <person name="Stassen J.H."/>
            <person name="Sykes S."/>
            <person name="Tripathy S."/>
            <person name="van den Berg H."/>
            <person name="Vega-Arreguin J.C."/>
            <person name="Wawra S."/>
            <person name="Young S.K."/>
            <person name="Zeng Q."/>
            <person name="Dieguez-Uribeondo J."/>
            <person name="Russ C."/>
            <person name="Tyler B.M."/>
            <person name="van West P."/>
        </authorList>
    </citation>
    <scope>NUCLEOTIDE SEQUENCE [LARGE SCALE GENOMIC DNA]</scope>
    <source>
        <strain evidence="4 5">CBS 223.65</strain>
    </source>
</reference>
<keyword evidence="5" id="KW-1185">Reference proteome</keyword>
<dbReference type="GO" id="GO:0005975">
    <property type="term" value="P:carbohydrate metabolic process"/>
    <property type="evidence" value="ECO:0007669"/>
    <property type="project" value="InterPro"/>
</dbReference>
<feature type="domain" description="CBM1" evidence="3">
    <location>
        <begin position="20"/>
        <end position="55"/>
    </location>
</feature>
<evidence type="ECO:0000256" key="1">
    <source>
        <dbReference type="ARBA" id="ARBA00022729"/>
    </source>
</evidence>
<feature type="chain" id="PRO_5001634386" description="CBM1 domain-containing protein" evidence="2">
    <location>
        <begin position="20"/>
        <end position="111"/>
    </location>
</feature>
<dbReference type="EMBL" id="KK583242">
    <property type="protein sequence ID" value="KDO24411.1"/>
    <property type="molecule type" value="Genomic_DNA"/>
</dbReference>
<dbReference type="InterPro" id="IPR000254">
    <property type="entry name" value="CBD"/>
</dbReference>
<dbReference type="InterPro" id="IPR035971">
    <property type="entry name" value="CBD_sf"/>
</dbReference>
<dbReference type="AlphaFoldDB" id="A0A067CCY8"/>
<dbReference type="OrthoDB" id="69328at2759"/>
<keyword evidence="1 2" id="KW-0732">Signal</keyword>
<organism evidence="4 5">
    <name type="scientific">Saprolegnia parasitica (strain CBS 223.65)</name>
    <dbReference type="NCBI Taxonomy" id="695850"/>
    <lineage>
        <taxon>Eukaryota</taxon>
        <taxon>Sar</taxon>
        <taxon>Stramenopiles</taxon>
        <taxon>Oomycota</taxon>
        <taxon>Saprolegniomycetes</taxon>
        <taxon>Saprolegniales</taxon>
        <taxon>Saprolegniaceae</taxon>
        <taxon>Saprolegnia</taxon>
    </lineage>
</organism>
<dbReference type="KEGG" id="spar:SPRG_09801"/>